<organism evidence="1 2">
    <name type="scientific">Drosophila simulans</name>
    <name type="common">Fruit fly</name>
    <dbReference type="NCBI Taxonomy" id="7240"/>
    <lineage>
        <taxon>Eukaryota</taxon>
        <taxon>Metazoa</taxon>
        <taxon>Ecdysozoa</taxon>
        <taxon>Arthropoda</taxon>
        <taxon>Hexapoda</taxon>
        <taxon>Insecta</taxon>
        <taxon>Pterygota</taxon>
        <taxon>Neoptera</taxon>
        <taxon>Endopterygota</taxon>
        <taxon>Diptera</taxon>
        <taxon>Brachycera</taxon>
        <taxon>Muscomorpha</taxon>
        <taxon>Ephydroidea</taxon>
        <taxon>Drosophilidae</taxon>
        <taxon>Drosophila</taxon>
        <taxon>Sophophora</taxon>
    </lineage>
</organism>
<protein>
    <submittedName>
        <fullName evidence="1">GD16113</fullName>
    </submittedName>
</protein>
<sequence length="115" mass="12613">MPVPRLQQEKAGLPGALTLLPLPLLPQLLLLGRKSPACCSGHQFSDASPLHKPHWRILQFTALQSPNLGLSGSVLTSVPATLMRASHQWREGKHASQCSVIYRKKPVVQESNLIH</sequence>
<reference evidence="1 2" key="1">
    <citation type="journal article" date="2007" name="Nature">
        <title>Evolution of genes and genomes on the Drosophila phylogeny.</title>
        <authorList>
            <consortium name="Drosophila 12 Genomes Consortium"/>
            <person name="Clark A.G."/>
            <person name="Eisen M.B."/>
            <person name="Smith D.R."/>
            <person name="Bergman C.M."/>
            <person name="Oliver B."/>
            <person name="Markow T.A."/>
            <person name="Kaufman T.C."/>
            <person name="Kellis M."/>
            <person name="Gelbart W."/>
            <person name="Iyer V.N."/>
            <person name="Pollard D.A."/>
            <person name="Sackton T.B."/>
            <person name="Larracuente A.M."/>
            <person name="Singh N.D."/>
            <person name="Abad J.P."/>
            <person name="Abt D.N."/>
            <person name="Adryan B."/>
            <person name="Aguade M."/>
            <person name="Akashi H."/>
            <person name="Anderson W.W."/>
            <person name="Aquadro C.F."/>
            <person name="Ardell D.H."/>
            <person name="Arguello R."/>
            <person name="Artieri C.G."/>
            <person name="Barbash D.A."/>
            <person name="Barker D."/>
            <person name="Barsanti P."/>
            <person name="Batterham P."/>
            <person name="Batzoglou S."/>
            <person name="Begun D."/>
            <person name="Bhutkar A."/>
            <person name="Blanco E."/>
            <person name="Bosak S.A."/>
            <person name="Bradley R.K."/>
            <person name="Brand A.D."/>
            <person name="Brent M.R."/>
            <person name="Brooks A.N."/>
            <person name="Brown R.H."/>
            <person name="Butlin R.K."/>
            <person name="Caggese C."/>
            <person name="Calvi B.R."/>
            <person name="Bernardo de Carvalho A."/>
            <person name="Caspi A."/>
            <person name="Castrezana S."/>
            <person name="Celniker S.E."/>
            <person name="Chang J.L."/>
            <person name="Chapple C."/>
            <person name="Chatterji S."/>
            <person name="Chinwalla A."/>
            <person name="Civetta A."/>
            <person name="Clifton S.W."/>
            <person name="Comeron J.M."/>
            <person name="Costello J.C."/>
            <person name="Coyne J.A."/>
            <person name="Daub J."/>
            <person name="David R.G."/>
            <person name="Delcher A.L."/>
            <person name="Delehaunty K."/>
            <person name="Do C.B."/>
            <person name="Ebling H."/>
            <person name="Edwards K."/>
            <person name="Eickbush T."/>
            <person name="Evans J.D."/>
            <person name="Filipski A."/>
            <person name="Findeiss S."/>
            <person name="Freyhult E."/>
            <person name="Fulton L."/>
            <person name="Fulton R."/>
            <person name="Garcia A.C."/>
            <person name="Gardiner A."/>
            <person name="Garfield D.A."/>
            <person name="Garvin B.E."/>
            <person name="Gibson G."/>
            <person name="Gilbert D."/>
            <person name="Gnerre S."/>
            <person name="Godfrey J."/>
            <person name="Good R."/>
            <person name="Gotea V."/>
            <person name="Gravely B."/>
            <person name="Greenberg A.J."/>
            <person name="Griffiths-Jones S."/>
            <person name="Gross S."/>
            <person name="Guigo R."/>
            <person name="Gustafson E.A."/>
            <person name="Haerty W."/>
            <person name="Hahn M.W."/>
            <person name="Halligan D.L."/>
            <person name="Halpern A.L."/>
            <person name="Halter G.M."/>
            <person name="Han M.V."/>
            <person name="Heger A."/>
            <person name="Hillier L."/>
            <person name="Hinrichs A.S."/>
            <person name="Holmes I."/>
            <person name="Hoskins R.A."/>
            <person name="Hubisz M.J."/>
            <person name="Hultmark D."/>
            <person name="Huntley M.A."/>
            <person name="Jaffe D.B."/>
            <person name="Jagadeeshan S."/>
            <person name="Jeck W.R."/>
            <person name="Johnson J."/>
            <person name="Jones C.D."/>
            <person name="Jordan W.C."/>
            <person name="Karpen G.H."/>
            <person name="Kataoka E."/>
            <person name="Keightley P.D."/>
            <person name="Kheradpour P."/>
            <person name="Kirkness E.F."/>
            <person name="Koerich L.B."/>
            <person name="Kristiansen K."/>
            <person name="Kudrna D."/>
            <person name="Kulathinal R.J."/>
            <person name="Kumar S."/>
            <person name="Kwok R."/>
            <person name="Lander E."/>
            <person name="Langley C.H."/>
            <person name="Lapoint R."/>
            <person name="Lazzaro B.P."/>
            <person name="Lee S.J."/>
            <person name="Levesque L."/>
            <person name="Li R."/>
            <person name="Lin C.F."/>
            <person name="Lin M.F."/>
            <person name="Lindblad-Toh K."/>
            <person name="Llopart A."/>
            <person name="Long M."/>
            <person name="Low L."/>
            <person name="Lozovsky E."/>
            <person name="Lu J."/>
            <person name="Luo M."/>
            <person name="Machado C.A."/>
            <person name="Makalowski W."/>
            <person name="Marzo M."/>
            <person name="Matsuda M."/>
            <person name="Matzkin L."/>
            <person name="McAllister B."/>
            <person name="McBride C.S."/>
            <person name="McKernan B."/>
            <person name="McKernan K."/>
            <person name="Mendez-Lago M."/>
            <person name="Minx P."/>
            <person name="Mollenhauer M.U."/>
            <person name="Montooth K."/>
            <person name="Mount S.M."/>
            <person name="Mu X."/>
            <person name="Myers E."/>
            <person name="Negre B."/>
            <person name="Newfeld S."/>
            <person name="Nielsen R."/>
            <person name="Noor M.A."/>
            <person name="O'Grady P."/>
            <person name="Pachter L."/>
            <person name="Papaceit M."/>
            <person name="Parisi M.J."/>
            <person name="Parisi M."/>
            <person name="Parts L."/>
            <person name="Pedersen J.S."/>
            <person name="Pesole G."/>
            <person name="Phillippy A.M."/>
            <person name="Ponting C.P."/>
            <person name="Pop M."/>
            <person name="Porcelli D."/>
            <person name="Powell J.R."/>
            <person name="Prohaska S."/>
            <person name="Pruitt K."/>
            <person name="Puig M."/>
            <person name="Quesneville H."/>
            <person name="Ram K.R."/>
            <person name="Rand D."/>
            <person name="Rasmussen M.D."/>
            <person name="Reed L.K."/>
            <person name="Reenan R."/>
            <person name="Reily A."/>
            <person name="Remington K.A."/>
            <person name="Rieger T.T."/>
            <person name="Ritchie M.G."/>
            <person name="Robin C."/>
            <person name="Rogers Y.H."/>
            <person name="Rohde C."/>
            <person name="Rozas J."/>
            <person name="Rubenfield M.J."/>
            <person name="Ruiz A."/>
            <person name="Russo S."/>
            <person name="Salzberg S.L."/>
            <person name="Sanchez-Gracia A."/>
            <person name="Saranga D.J."/>
            <person name="Sato H."/>
            <person name="Schaeffer S.W."/>
            <person name="Schatz M.C."/>
            <person name="Schlenke T."/>
            <person name="Schwartz R."/>
            <person name="Segarra C."/>
            <person name="Singh R.S."/>
            <person name="Sirot L."/>
            <person name="Sirota M."/>
            <person name="Sisneros N.B."/>
            <person name="Smith C.D."/>
            <person name="Smith T.F."/>
            <person name="Spieth J."/>
            <person name="Stage D.E."/>
            <person name="Stark A."/>
            <person name="Stephan W."/>
            <person name="Strausberg R.L."/>
            <person name="Strempel S."/>
            <person name="Sturgill D."/>
            <person name="Sutton G."/>
            <person name="Sutton G.G."/>
            <person name="Tao W."/>
            <person name="Teichmann S."/>
            <person name="Tobari Y.N."/>
            <person name="Tomimura Y."/>
            <person name="Tsolas J.M."/>
            <person name="Valente V.L."/>
            <person name="Venter E."/>
            <person name="Venter J.C."/>
            <person name="Vicario S."/>
            <person name="Vieira F.G."/>
            <person name="Vilella A.J."/>
            <person name="Villasante A."/>
            <person name="Walenz B."/>
            <person name="Wang J."/>
            <person name="Wasserman M."/>
            <person name="Watts T."/>
            <person name="Wilson D."/>
            <person name="Wilson R.K."/>
            <person name="Wing R.A."/>
            <person name="Wolfner M.F."/>
            <person name="Wong A."/>
            <person name="Wong G.K."/>
            <person name="Wu C.I."/>
            <person name="Wu G."/>
            <person name="Yamamoto D."/>
            <person name="Yang H.P."/>
            <person name="Yang S.P."/>
            <person name="Yorke J.A."/>
            <person name="Yoshida K."/>
            <person name="Zdobnov E."/>
            <person name="Zhang P."/>
            <person name="Zhang Y."/>
            <person name="Zimin A.V."/>
            <person name="Baldwin J."/>
            <person name="Abdouelleil A."/>
            <person name="Abdulkadir J."/>
            <person name="Abebe A."/>
            <person name="Abera B."/>
            <person name="Abreu J."/>
            <person name="Acer S.C."/>
            <person name="Aftuck L."/>
            <person name="Alexander A."/>
            <person name="An P."/>
            <person name="Anderson E."/>
            <person name="Anderson S."/>
            <person name="Arachi H."/>
            <person name="Azer M."/>
            <person name="Bachantsang P."/>
            <person name="Barry A."/>
            <person name="Bayul T."/>
            <person name="Berlin A."/>
            <person name="Bessette D."/>
            <person name="Bloom T."/>
            <person name="Blye J."/>
            <person name="Boguslavskiy L."/>
            <person name="Bonnet C."/>
            <person name="Boukhgalter B."/>
            <person name="Bourzgui I."/>
            <person name="Brown A."/>
            <person name="Cahill P."/>
            <person name="Channer S."/>
            <person name="Cheshatsang Y."/>
            <person name="Chuda L."/>
            <person name="Citroen M."/>
            <person name="Collymore A."/>
            <person name="Cooke P."/>
            <person name="Costello M."/>
            <person name="D'Aco K."/>
            <person name="Daza R."/>
            <person name="De Haan G."/>
            <person name="DeGray S."/>
            <person name="DeMaso C."/>
            <person name="Dhargay N."/>
            <person name="Dooley K."/>
            <person name="Dooley E."/>
            <person name="Doricent M."/>
            <person name="Dorje P."/>
            <person name="Dorjee K."/>
            <person name="Dupes A."/>
            <person name="Elong R."/>
            <person name="Falk J."/>
            <person name="Farina A."/>
            <person name="Faro S."/>
            <person name="Ferguson D."/>
            <person name="Fisher S."/>
            <person name="Foley C.D."/>
            <person name="Franke A."/>
            <person name="Friedrich D."/>
            <person name="Gadbois L."/>
            <person name="Gearin G."/>
            <person name="Gearin C.R."/>
            <person name="Giannoukos G."/>
            <person name="Goode T."/>
            <person name="Graham J."/>
            <person name="Grandbois E."/>
            <person name="Grewal S."/>
            <person name="Gyaltsen K."/>
            <person name="Hafez N."/>
            <person name="Hagos B."/>
            <person name="Hall J."/>
            <person name="Henson C."/>
            <person name="Hollinger A."/>
            <person name="Honan T."/>
            <person name="Huard M.D."/>
            <person name="Hughes L."/>
            <person name="Hurhula B."/>
            <person name="Husby M.E."/>
            <person name="Kamat A."/>
            <person name="Kanga B."/>
            <person name="Kashin S."/>
            <person name="Khazanovich D."/>
            <person name="Kisner P."/>
            <person name="Lance K."/>
            <person name="Lara M."/>
            <person name="Lee W."/>
            <person name="Lennon N."/>
            <person name="Letendre F."/>
            <person name="LeVine R."/>
            <person name="Lipovsky A."/>
            <person name="Liu X."/>
            <person name="Liu J."/>
            <person name="Liu S."/>
            <person name="Lokyitsang T."/>
            <person name="Lokyitsang Y."/>
            <person name="Lubonja R."/>
            <person name="Lui A."/>
            <person name="MacDonald P."/>
            <person name="Magnisalis V."/>
            <person name="Maru K."/>
            <person name="Matthews C."/>
            <person name="McCusker W."/>
            <person name="McDonough S."/>
            <person name="Mehta T."/>
            <person name="Meldrim J."/>
            <person name="Meneus L."/>
            <person name="Mihai O."/>
            <person name="Mihalev A."/>
            <person name="Mihova T."/>
            <person name="Mittelman R."/>
            <person name="Mlenga V."/>
            <person name="Montmayeur A."/>
            <person name="Mulrain L."/>
            <person name="Navidi A."/>
            <person name="Naylor J."/>
            <person name="Negash T."/>
            <person name="Nguyen T."/>
            <person name="Nguyen N."/>
            <person name="Nicol R."/>
            <person name="Norbu C."/>
            <person name="Norbu N."/>
            <person name="Novod N."/>
            <person name="O'Neill B."/>
            <person name="Osman S."/>
            <person name="Markiewicz E."/>
            <person name="Oyono O.L."/>
            <person name="Patti C."/>
            <person name="Phunkhang P."/>
            <person name="Pierre F."/>
            <person name="Priest M."/>
            <person name="Raghuraman S."/>
            <person name="Rege F."/>
            <person name="Reyes R."/>
            <person name="Rise C."/>
            <person name="Rogov P."/>
            <person name="Ross K."/>
            <person name="Ryan E."/>
            <person name="Settipalli S."/>
            <person name="Shea T."/>
            <person name="Sherpa N."/>
            <person name="Shi L."/>
            <person name="Shih D."/>
            <person name="Sparrow T."/>
            <person name="Spaulding J."/>
            <person name="Stalker J."/>
            <person name="Stange-Thomann N."/>
            <person name="Stavropoulos S."/>
            <person name="Stone C."/>
            <person name="Strader C."/>
            <person name="Tesfaye S."/>
            <person name="Thomson T."/>
            <person name="Thoulutsang Y."/>
            <person name="Thoulutsang D."/>
            <person name="Topham K."/>
            <person name="Topping I."/>
            <person name="Tsamla T."/>
            <person name="Vassiliev H."/>
            <person name="Vo A."/>
            <person name="Wangchuk T."/>
            <person name="Wangdi T."/>
            <person name="Weiand M."/>
            <person name="Wilkinson J."/>
            <person name="Wilson A."/>
            <person name="Yadav S."/>
            <person name="Young G."/>
            <person name="Yu Q."/>
            <person name="Zembek L."/>
            <person name="Zhong D."/>
            <person name="Zimmer A."/>
            <person name="Zwirko Z."/>
            <person name="Jaffe D.B."/>
            <person name="Alvarez P."/>
            <person name="Brockman W."/>
            <person name="Butler J."/>
            <person name="Chin C."/>
            <person name="Gnerre S."/>
            <person name="Grabherr M."/>
            <person name="Kleber M."/>
            <person name="Mauceli E."/>
            <person name="MacCallum I."/>
        </authorList>
    </citation>
    <scope>NUCLEOTIDE SEQUENCE [LARGE SCALE GENOMIC DNA]</scope>
    <source>
        <strain evidence="2">white501</strain>
    </source>
</reference>
<proteinExistence type="predicted"/>
<accession>B4NW21</accession>
<dbReference type="Proteomes" id="UP000000304">
    <property type="component" value="Unassembled WGS sequence"/>
</dbReference>
<name>B4NW21_DROSI</name>
<evidence type="ECO:0000313" key="2">
    <source>
        <dbReference type="Proteomes" id="UP000000304"/>
    </source>
</evidence>
<dbReference type="AlphaFoldDB" id="B4NW21"/>
<keyword evidence="2" id="KW-1185">Reference proteome</keyword>
<gene>
    <name evidence="1" type="primary">Dsim\GD16113</name>
    <name evidence="1" type="ORF">Dsim_GD16113</name>
</gene>
<evidence type="ECO:0000313" key="1">
    <source>
        <dbReference type="EMBL" id="EDX16270.1"/>
    </source>
</evidence>
<dbReference type="HOGENOM" id="CLU_2111426_0_0_1"/>
<dbReference type="EMBL" id="CH991530">
    <property type="protein sequence ID" value="EDX16270.1"/>
    <property type="molecule type" value="Genomic_DNA"/>
</dbReference>